<evidence type="ECO:0000256" key="1">
    <source>
        <dbReference type="SAM" id="MobiDB-lite"/>
    </source>
</evidence>
<dbReference type="AlphaFoldDB" id="A0A7I8K869"/>
<feature type="region of interest" description="Disordered" evidence="1">
    <location>
        <begin position="39"/>
        <end position="64"/>
    </location>
</feature>
<protein>
    <submittedName>
        <fullName evidence="2">Uncharacterized protein</fullName>
    </submittedName>
</protein>
<keyword evidence="3" id="KW-1185">Reference proteome</keyword>
<proteinExistence type="predicted"/>
<dbReference type="EMBL" id="LR746266">
    <property type="protein sequence ID" value="CAA7393913.1"/>
    <property type="molecule type" value="Genomic_DNA"/>
</dbReference>
<evidence type="ECO:0000313" key="3">
    <source>
        <dbReference type="Proteomes" id="UP000663760"/>
    </source>
</evidence>
<name>A0A7I8K869_SPIIN</name>
<gene>
    <name evidence="2" type="ORF">SI8410_03004604</name>
</gene>
<evidence type="ECO:0000313" key="2">
    <source>
        <dbReference type="EMBL" id="CAA7393913.1"/>
    </source>
</evidence>
<dbReference type="Proteomes" id="UP000663760">
    <property type="component" value="Chromosome 3"/>
</dbReference>
<organism evidence="2 3">
    <name type="scientific">Spirodela intermedia</name>
    <name type="common">Intermediate duckweed</name>
    <dbReference type="NCBI Taxonomy" id="51605"/>
    <lineage>
        <taxon>Eukaryota</taxon>
        <taxon>Viridiplantae</taxon>
        <taxon>Streptophyta</taxon>
        <taxon>Embryophyta</taxon>
        <taxon>Tracheophyta</taxon>
        <taxon>Spermatophyta</taxon>
        <taxon>Magnoliopsida</taxon>
        <taxon>Liliopsida</taxon>
        <taxon>Araceae</taxon>
        <taxon>Lemnoideae</taxon>
        <taxon>Spirodela</taxon>
    </lineage>
</organism>
<accession>A0A7I8K869</accession>
<reference evidence="2" key="1">
    <citation type="submission" date="2020-02" db="EMBL/GenBank/DDBJ databases">
        <authorList>
            <person name="Scholz U."/>
            <person name="Mascher M."/>
            <person name="Fiebig A."/>
        </authorList>
    </citation>
    <scope>NUCLEOTIDE SEQUENCE</scope>
</reference>
<sequence length="64" mass="6882">MAMAPLPPAAVAWRRRLFDGAVDAGPELLVDPALDVVAAEAEDPPAGAQTPRHPRRHCQHGDHR</sequence>